<comment type="caution">
    <text evidence="1">The sequence shown here is derived from an EMBL/GenBank/DDBJ whole genome shotgun (WGS) entry which is preliminary data.</text>
</comment>
<sequence>MVANFRNKWENKMNEENGSAKKTQFPAHALSVPPFKVLCDGRHPIGDGKVTCKNEEAERSMRLVLVTSLLPVATMNSPLLKIVFAASSPAIDFTFSMYSLNNSICSSSDITDYGQIIARTASSDVRGSYPPPPEAKFTPVSRSSIPRLGSRYGRNTSLIPSSSTALSRVC</sequence>
<organism evidence="1 2">
    <name type="scientific">Cynara cardunculus var. scolymus</name>
    <name type="common">Globe artichoke</name>
    <name type="synonym">Cynara scolymus</name>
    <dbReference type="NCBI Taxonomy" id="59895"/>
    <lineage>
        <taxon>Eukaryota</taxon>
        <taxon>Viridiplantae</taxon>
        <taxon>Streptophyta</taxon>
        <taxon>Embryophyta</taxon>
        <taxon>Tracheophyta</taxon>
        <taxon>Spermatophyta</taxon>
        <taxon>Magnoliopsida</taxon>
        <taxon>eudicotyledons</taxon>
        <taxon>Gunneridae</taxon>
        <taxon>Pentapetalae</taxon>
        <taxon>asterids</taxon>
        <taxon>campanulids</taxon>
        <taxon>Asterales</taxon>
        <taxon>Asteraceae</taxon>
        <taxon>Carduoideae</taxon>
        <taxon>Cardueae</taxon>
        <taxon>Carduinae</taxon>
        <taxon>Cynara</taxon>
    </lineage>
</organism>
<protein>
    <submittedName>
        <fullName evidence="1">Uncharacterized protein</fullName>
    </submittedName>
</protein>
<dbReference type="Proteomes" id="UP000243975">
    <property type="component" value="Unassembled WGS sequence"/>
</dbReference>
<reference evidence="1 2" key="1">
    <citation type="journal article" date="2016" name="Sci. Rep.">
        <title>The genome sequence of the outbreeding globe artichoke constructed de novo incorporating a phase-aware low-pass sequencing strategy of F1 progeny.</title>
        <authorList>
            <person name="Scaglione D."/>
            <person name="Reyes-Chin-Wo S."/>
            <person name="Acquadro A."/>
            <person name="Froenicke L."/>
            <person name="Portis E."/>
            <person name="Beitel C."/>
            <person name="Tirone M."/>
            <person name="Mauro R."/>
            <person name="Lo Monaco A."/>
            <person name="Mauromicale G."/>
            <person name="Faccioli P."/>
            <person name="Cattivelli L."/>
            <person name="Rieseberg L."/>
            <person name="Michelmore R."/>
            <person name="Lanteri S."/>
        </authorList>
    </citation>
    <scope>NUCLEOTIDE SEQUENCE [LARGE SCALE GENOMIC DNA]</scope>
    <source>
        <strain evidence="1">2C</strain>
    </source>
</reference>
<name>A0A103YE17_CYNCS</name>
<dbReference type="Gramene" id="KVI07369">
    <property type="protein sequence ID" value="KVI07369"/>
    <property type="gene ID" value="Ccrd_014277"/>
</dbReference>
<gene>
    <name evidence="1" type="ORF">Ccrd_014277</name>
</gene>
<dbReference type="EMBL" id="LEKV01001508">
    <property type="protein sequence ID" value="KVI07369.1"/>
    <property type="molecule type" value="Genomic_DNA"/>
</dbReference>
<evidence type="ECO:0000313" key="1">
    <source>
        <dbReference type="EMBL" id="KVI07369.1"/>
    </source>
</evidence>
<dbReference type="AlphaFoldDB" id="A0A103YE17"/>
<evidence type="ECO:0000313" key="2">
    <source>
        <dbReference type="Proteomes" id="UP000243975"/>
    </source>
</evidence>
<keyword evidence="2" id="KW-1185">Reference proteome</keyword>
<proteinExistence type="predicted"/>
<accession>A0A103YE17</accession>